<dbReference type="PROSITE" id="PS00108">
    <property type="entry name" value="PROTEIN_KINASE_ST"/>
    <property type="match status" value="1"/>
</dbReference>
<name>A0A2B4SR42_STYPI</name>
<evidence type="ECO:0000313" key="6">
    <source>
        <dbReference type="EMBL" id="PFX31836.1"/>
    </source>
</evidence>
<dbReference type="PANTHER" id="PTHR44329">
    <property type="entry name" value="SERINE/THREONINE-PROTEIN KINASE TNNI3K-RELATED"/>
    <property type="match status" value="1"/>
</dbReference>
<dbReference type="Pfam" id="PF00069">
    <property type="entry name" value="Pkinase"/>
    <property type="match status" value="1"/>
</dbReference>
<feature type="domain" description="Protein kinase" evidence="5">
    <location>
        <begin position="1"/>
        <end position="243"/>
    </location>
</feature>
<comment type="caution">
    <text evidence="6">The sequence shown here is derived from an EMBL/GenBank/DDBJ whole genome shotgun (WGS) entry which is preliminary data.</text>
</comment>
<dbReference type="SUPFAM" id="SSF56112">
    <property type="entry name" value="Protein kinase-like (PK-like)"/>
    <property type="match status" value="1"/>
</dbReference>
<evidence type="ECO:0000256" key="3">
    <source>
        <dbReference type="ARBA" id="ARBA00022777"/>
    </source>
</evidence>
<organism evidence="6 7">
    <name type="scientific">Stylophora pistillata</name>
    <name type="common">Smooth cauliflower coral</name>
    <dbReference type="NCBI Taxonomy" id="50429"/>
    <lineage>
        <taxon>Eukaryota</taxon>
        <taxon>Metazoa</taxon>
        <taxon>Cnidaria</taxon>
        <taxon>Anthozoa</taxon>
        <taxon>Hexacorallia</taxon>
        <taxon>Scleractinia</taxon>
        <taxon>Astrocoeniina</taxon>
        <taxon>Pocilloporidae</taxon>
        <taxon>Stylophora</taxon>
    </lineage>
</organism>
<evidence type="ECO:0000313" key="7">
    <source>
        <dbReference type="Proteomes" id="UP000225706"/>
    </source>
</evidence>
<proteinExistence type="predicted"/>
<keyword evidence="3 6" id="KW-0418">Kinase</keyword>
<dbReference type="PROSITE" id="PS50011">
    <property type="entry name" value="PROTEIN_KINASE_DOM"/>
    <property type="match status" value="1"/>
</dbReference>
<dbReference type="AlphaFoldDB" id="A0A2B4SR42"/>
<reference evidence="7" key="1">
    <citation type="journal article" date="2017" name="bioRxiv">
        <title>Comparative analysis of the genomes of Stylophora pistillata and Acropora digitifera provides evidence for extensive differences between species of corals.</title>
        <authorList>
            <person name="Voolstra C.R."/>
            <person name="Li Y."/>
            <person name="Liew Y.J."/>
            <person name="Baumgarten S."/>
            <person name="Zoccola D."/>
            <person name="Flot J.-F."/>
            <person name="Tambutte S."/>
            <person name="Allemand D."/>
            <person name="Aranda M."/>
        </authorList>
    </citation>
    <scope>NUCLEOTIDE SEQUENCE [LARGE SCALE GENOMIC DNA]</scope>
</reference>
<evidence type="ECO:0000256" key="1">
    <source>
        <dbReference type="ARBA" id="ARBA00022679"/>
    </source>
</evidence>
<sequence length="243" mass="27594">MARNKREAVKDKDKLKKIRKEARKRDVVVAVKEFNKRKNVDLRSEVCHEATMIKHLEDHRGVPLLFGIVTKSEPYRLVTKFHGVQNKGLTLYKAIKKEKLEKPTWLGILKNLIEALNHVHSCAILHKDVKSNNVVMEQRGEEWNPVVIDFGKARFSSDPKPAMSMSINQQMRYREKYPHIAPEIVNGSGRQSAQSDIFSLGKIVLAVLDLLPTATAKSLKVARTALCEEPAERPSLKELSEAL</sequence>
<dbReference type="GO" id="GO:0004674">
    <property type="term" value="F:protein serine/threonine kinase activity"/>
    <property type="evidence" value="ECO:0007669"/>
    <property type="project" value="TreeGrafter"/>
</dbReference>
<dbReference type="GO" id="GO:0005524">
    <property type="term" value="F:ATP binding"/>
    <property type="evidence" value="ECO:0007669"/>
    <property type="project" value="UniProtKB-KW"/>
</dbReference>
<dbReference type="InterPro" id="IPR000719">
    <property type="entry name" value="Prot_kinase_dom"/>
</dbReference>
<dbReference type="EMBL" id="LSMT01000031">
    <property type="protein sequence ID" value="PFX31836.1"/>
    <property type="molecule type" value="Genomic_DNA"/>
</dbReference>
<dbReference type="PANTHER" id="PTHR44329:SF288">
    <property type="entry name" value="MITOGEN-ACTIVATED PROTEIN KINASE KINASE KINASE 20"/>
    <property type="match status" value="1"/>
</dbReference>
<dbReference type="InterPro" id="IPR008271">
    <property type="entry name" value="Ser/Thr_kinase_AS"/>
</dbReference>
<dbReference type="Proteomes" id="UP000225706">
    <property type="component" value="Unassembled WGS sequence"/>
</dbReference>
<dbReference type="CDD" id="cd00180">
    <property type="entry name" value="PKc"/>
    <property type="match status" value="1"/>
</dbReference>
<dbReference type="SMART" id="SM00220">
    <property type="entry name" value="S_TKc"/>
    <property type="match status" value="1"/>
</dbReference>
<gene>
    <name evidence="6" type="primary">LECRK14</name>
    <name evidence="6" type="ORF">AWC38_SpisGene3396</name>
</gene>
<evidence type="ECO:0000256" key="4">
    <source>
        <dbReference type="ARBA" id="ARBA00022840"/>
    </source>
</evidence>
<accession>A0A2B4SR42</accession>
<keyword evidence="2" id="KW-0547">Nucleotide-binding</keyword>
<dbReference type="Gene3D" id="3.30.200.20">
    <property type="entry name" value="Phosphorylase Kinase, domain 1"/>
    <property type="match status" value="1"/>
</dbReference>
<keyword evidence="1" id="KW-0808">Transferase</keyword>
<keyword evidence="6" id="KW-0430">Lectin</keyword>
<dbReference type="InterPro" id="IPR011009">
    <property type="entry name" value="Kinase-like_dom_sf"/>
</dbReference>
<dbReference type="GO" id="GO:0030246">
    <property type="term" value="F:carbohydrate binding"/>
    <property type="evidence" value="ECO:0007669"/>
    <property type="project" value="UniProtKB-KW"/>
</dbReference>
<protein>
    <submittedName>
        <fullName evidence="6">Putative L-type lectin-domain containing receptor kinase I.4</fullName>
    </submittedName>
</protein>
<keyword evidence="4" id="KW-0067">ATP-binding</keyword>
<evidence type="ECO:0000256" key="2">
    <source>
        <dbReference type="ARBA" id="ARBA00022741"/>
    </source>
</evidence>
<keyword evidence="7" id="KW-1185">Reference proteome</keyword>
<keyword evidence="6" id="KW-0675">Receptor</keyword>
<dbReference type="OrthoDB" id="6349622at2759"/>
<evidence type="ECO:0000259" key="5">
    <source>
        <dbReference type="PROSITE" id="PS50011"/>
    </source>
</evidence>
<dbReference type="Gene3D" id="1.10.510.10">
    <property type="entry name" value="Transferase(Phosphotransferase) domain 1"/>
    <property type="match status" value="1"/>
</dbReference>
<dbReference type="InterPro" id="IPR051681">
    <property type="entry name" value="Ser/Thr_Kinases-Pseudokinases"/>
</dbReference>